<organism evidence="32 33">
    <name type="scientific">Rhinopithecus roxellana</name>
    <name type="common">Golden snub-nosed monkey</name>
    <name type="synonym">Pygathrix roxellana</name>
    <dbReference type="NCBI Taxonomy" id="61622"/>
    <lineage>
        <taxon>Eukaryota</taxon>
        <taxon>Metazoa</taxon>
        <taxon>Chordata</taxon>
        <taxon>Craniata</taxon>
        <taxon>Vertebrata</taxon>
        <taxon>Euteleostomi</taxon>
        <taxon>Mammalia</taxon>
        <taxon>Eutheria</taxon>
        <taxon>Euarchontoglires</taxon>
        <taxon>Primates</taxon>
        <taxon>Haplorrhini</taxon>
        <taxon>Catarrhini</taxon>
        <taxon>Cercopithecidae</taxon>
        <taxon>Colobinae</taxon>
        <taxon>Rhinopithecus</taxon>
    </lineage>
</organism>
<keyword evidence="4" id="KW-0158">Chromosome</keyword>
<keyword evidence="8" id="KW-0399">Innate immunity</keyword>
<dbReference type="GO" id="GO:0045087">
    <property type="term" value="P:innate immune response"/>
    <property type="evidence" value="ECO:0007669"/>
    <property type="project" value="UniProtKB-KW"/>
</dbReference>
<evidence type="ECO:0000256" key="8">
    <source>
        <dbReference type="ARBA" id="ARBA00022588"/>
    </source>
</evidence>
<evidence type="ECO:0000256" key="26">
    <source>
        <dbReference type="ARBA" id="ARBA00048241"/>
    </source>
</evidence>
<evidence type="ECO:0000313" key="33">
    <source>
        <dbReference type="Proteomes" id="UP000233200"/>
    </source>
</evidence>
<keyword evidence="6" id="KW-1017">Isopeptide bond</keyword>
<evidence type="ECO:0000313" key="32">
    <source>
        <dbReference type="Ensembl" id="ENSRROP00000034140.1"/>
    </source>
</evidence>
<evidence type="ECO:0000256" key="25">
    <source>
        <dbReference type="ARBA" id="ARBA00033987"/>
    </source>
</evidence>
<dbReference type="PANTHER" id="PTHR10459">
    <property type="entry name" value="DNA LIGASE"/>
    <property type="match status" value="1"/>
</dbReference>
<keyword evidence="17 29" id="KW-0520">NAD</keyword>
<evidence type="ECO:0000256" key="18">
    <source>
        <dbReference type="ARBA" id="ARBA00023125"/>
    </source>
</evidence>
<dbReference type="GO" id="GO:0003950">
    <property type="term" value="F:NAD+ poly-ADP-ribosyltransferase activity"/>
    <property type="evidence" value="ECO:0007669"/>
    <property type="project" value="UniProtKB-UniRule"/>
</dbReference>
<keyword evidence="11" id="KW-0548">Nucleotidyltransferase</keyword>
<dbReference type="AlphaFoldDB" id="A0A2K6QZB6"/>
<keyword evidence="10 29" id="KW-0808">Transferase</keyword>
<evidence type="ECO:0000256" key="27">
    <source>
        <dbReference type="ARBA" id="ARBA00048339"/>
    </source>
</evidence>
<evidence type="ECO:0000256" key="12">
    <source>
        <dbReference type="ARBA" id="ARBA00022737"/>
    </source>
</evidence>
<dbReference type="InterPro" id="IPR012317">
    <property type="entry name" value="Poly(ADP-ribose)pol_cat_dom"/>
</dbReference>
<keyword evidence="20" id="KW-0234">DNA repair</keyword>
<evidence type="ECO:0000256" key="10">
    <source>
        <dbReference type="ARBA" id="ARBA00022679"/>
    </source>
</evidence>
<keyword evidence="7" id="KW-0021">Allosteric enzyme</keyword>
<evidence type="ECO:0000256" key="2">
    <source>
        <dbReference type="ARBA" id="ARBA00004514"/>
    </source>
</evidence>
<keyword evidence="9 29" id="KW-0328">Glycosyltransferase</keyword>
<comment type="similarity">
    <text evidence="24">Belongs to the ARTD/PARP family.</text>
</comment>
<evidence type="ECO:0000256" key="24">
    <source>
        <dbReference type="ARBA" id="ARBA00024347"/>
    </source>
</evidence>
<evidence type="ECO:0000256" key="29">
    <source>
        <dbReference type="RuleBase" id="RU362114"/>
    </source>
</evidence>
<protein>
    <recommendedName>
        <fullName evidence="29">Poly [ADP-ribose] polymerase</fullName>
        <shortName evidence="29">PARP</shortName>
        <ecNumber evidence="29">2.4.2.-</ecNumber>
    </recommendedName>
</protein>
<dbReference type="Gene3D" id="3.90.228.10">
    <property type="match status" value="1"/>
</dbReference>
<evidence type="ECO:0000259" key="31">
    <source>
        <dbReference type="PROSITE" id="PS51060"/>
    </source>
</evidence>
<accession>A0A2K6QZB6</accession>
<evidence type="ECO:0000256" key="17">
    <source>
        <dbReference type="ARBA" id="ARBA00023027"/>
    </source>
</evidence>
<evidence type="ECO:0000256" key="16">
    <source>
        <dbReference type="ARBA" id="ARBA00023015"/>
    </source>
</evidence>
<feature type="domain" description="PARP alpha-helical" evidence="31">
    <location>
        <begin position="42"/>
        <end position="173"/>
    </location>
</feature>
<dbReference type="PROSITE" id="PS51060">
    <property type="entry name" value="PARP_ALPHA_HD"/>
    <property type="match status" value="1"/>
</dbReference>
<dbReference type="PANTHER" id="PTHR10459:SF112">
    <property type="entry name" value="POLY [ADP-RIBOSE] POLYMERASE 1"/>
    <property type="match status" value="1"/>
</dbReference>
<dbReference type="Gene3D" id="1.20.142.10">
    <property type="entry name" value="Poly(ADP-ribose) polymerase, regulatory domain"/>
    <property type="match status" value="1"/>
</dbReference>
<comment type="catalytic activity">
    <reaction evidence="25">
        <text>NAD(+) + (ADP-D-ribosyl)n-acceptor = nicotinamide + (ADP-D-ribosyl)n+1-acceptor + H(+).</text>
        <dbReference type="EC" id="2.4.2.30"/>
    </reaction>
</comment>
<sequence length="348" mass="39816">MLSKEDTIIHFMKYPKKFYPLEIDYGQDKEAVKKLTVNPGTESKLPKPVQDLIKMIFDVESMKKAMVGYEIDLQMPLGKLSQRQIQVMYSILRSSRAAVTLRSWISQIKCWTTCWGDIEVAYDLGGSHDSSKDPINVNYEKLKTDIKVVDRDYEEAEIIKKYVKNTHATTHNVYDLEVIDIFKIECEGECQCYKPFKQLLWHGSRTTNFAGILSQGLWIAPPDLPMMGYMFGKVIYFADLISKSANYYPIGLILSEEVALRNVCELNHAAHISKLPKGKHSVKGLGKTTPDLSASITMDGVEVPLETRISFGMNDTCLLYNEYIIYDVAQVNLKYLLKLEFNFKTSLW</sequence>
<evidence type="ECO:0000256" key="15">
    <source>
        <dbReference type="ARBA" id="ARBA00022859"/>
    </source>
</evidence>
<dbReference type="Pfam" id="PF02877">
    <property type="entry name" value="PARP_reg"/>
    <property type="match status" value="1"/>
</dbReference>
<dbReference type="GO" id="GO:0140805">
    <property type="term" value="F:NAD+-protein-serine ADP-ribosyltransferase activity"/>
    <property type="evidence" value="ECO:0007669"/>
    <property type="project" value="UniProtKB-ARBA"/>
</dbReference>
<evidence type="ECO:0000256" key="14">
    <source>
        <dbReference type="ARBA" id="ARBA00022765"/>
    </source>
</evidence>
<keyword evidence="21" id="KW-0539">Nucleus</keyword>
<dbReference type="GO" id="GO:0140806">
    <property type="term" value="F:NAD+-protein-aspartate ADP-ribosyltransferase activity"/>
    <property type="evidence" value="ECO:0007669"/>
    <property type="project" value="UniProtKB-ARBA"/>
</dbReference>
<evidence type="ECO:0000256" key="20">
    <source>
        <dbReference type="ARBA" id="ARBA00023204"/>
    </source>
</evidence>
<dbReference type="EC" id="2.4.2.-" evidence="29"/>
<evidence type="ECO:0000256" key="4">
    <source>
        <dbReference type="ARBA" id="ARBA00022454"/>
    </source>
</evidence>
<keyword evidence="18" id="KW-0238">DNA-binding</keyword>
<keyword evidence="19" id="KW-0804">Transcription</keyword>
<evidence type="ECO:0000256" key="1">
    <source>
        <dbReference type="ARBA" id="ARBA00004286"/>
    </source>
</evidence>
<keyword evidence="14" id="KW-0013">ADP-ribosylation</keyword>
<dbReference type="GO" id="GO:0140807">
    <property type="term" value="F:NAD+-protein-glutamate ADP-ribosyltransferase activity"/>
    <property type="evidence" value="ECO:0007669"/>
    <property type="project" value="RHEA"/>
</dbReference>
<dbReference type="SUPFAM" id="SSF56399">
    <property type="entry name" value="ADP-ribosylation"/>
    <property type="match status" value="1"/>
</dbReference>
<dbReference type="Pfam" id="PF00644">
    <property type="entry name" value="PARP"/>
    <property type="match status" value="1"/>
</dbReference>
<evidence type="ECO:0000256" key="5">
    <source>
        <dbReference type="ARBA" id="ARBA00022490"/>
    </source>
</evidence>
<comment type="catalytic activity">
    <reaction evidence="22">
        <text>L-glutamyl-[protein] + NAD(+) = 5-O-(ADP-D-ribosyl)-L-glutamyl-[protein] + nicotinamide</text>
        <dbReference type="Rhea" id="RHEA:58224"/>
        <dbReference type="Rhea" id="RHEA-COMP:10208"/>
        <dbReference type="Rhea" id="RHEA-COMP:15089"/>
        <dbReference type="ChEBI" id="CHEBI:17154"/>
        <dbReference type="ChEBI" id="CHEBI:29973"/>
        <dbReference type="ChEBI" id="CHEBI:57540"/>
        <dbReference type="ChEBI" id="CHEBI:142540"/>
    </reaction>
    <physiologicalReaction direction="left-to-right" evidence="22">
        <dbReference type="Rhea" id="RHEA:58225"/>
    </physiologicalReaction>
</comment>
<evidence type="ECO:0000256" key="28">
    <source>
        <dbReference type="ARBA" id="ARBA00048575"/>
    </source>
</evidence>
<evidence type="ECO:0000256" key="6">
    <source>
        <dbReference type="ARBA" id="ARBA00022499"/>
    </source>
</evidence>
<evidence type="ECO:0000256" key="9">
    <source>
        <dbReference type="ARBA" id="ARBA00022676"/>
    </source>
</evidence>
<dbReference type="GO" id="GO:0090734">
    <property type="term" value="C:site of DNA damage"/>
    <property type="evidence" value="ECO:0007669"/>
    <property type="project" value="UniProtKB-ARBA"/>
</dbReference>
<proteinExistence type="inferred from homology"/>
<dbReference type="InterPro" id="IPR004102">
    <property type="entry name" value="Poly(ADP-ribose)pol_reg_dom"/>
</dbReference>
<comment type="catalytic activity">
    <reaction evidence="23">
        <text>L-aspartyl-[protein] + NAD(+) = 4-O-(ADP-D-ribosyl)-L-aspartyl-[protein] + nicotinamide</text>
        <dbReference type="Rhea" id="RHEA:54424"/>
        <dbReference type="Rhea" id="RHEA-COMP:9867"/>
        <dbReference type="Rhea" id="RHEA-COMP:13832"/>
        <dbReference type="ChEBI" id="CHEBI:17154"/>
        <dbReference type="ChEBI" id="CHEBI:29961"/>
        <dbReference type="ChEBI" id="CHEBI:57540"/>
        <dbReference type="ChEBI" id="CHEBI:138102"/>
    </reaction>
    <physiologicalReaction direction="left-to-right" evidence="23">
        <dbReference type="Rhea" id="RHEA:54425"/>
    </physiologicalReaction>
</comment>
<dbReference type="GO" id="GO:0031491">
    <property type="term" value="F:nucleosome binding"/>
    <property type="evidence" value="ECO:0007669"/>
    <property type="project" value="UniProtKB-ARBA"/>
</dbReference>
<evidence type="ECO:0000256" key="13">
    <source>
        <dbReference type="ARBA" id="ARBA00022763"/>
    </source>
</evidence>
<dbReference type="GO" id="GO:0005829">
    <property type="term" value="C:cytosol"/>
    <property type="evidence" value="ECO:0007669"/>
    <property type="project" value="UniProtKB-SubCell"/>
</dbReference>
<dbReference type="CDD" id="cd01437">
    <property type="entry name" value="parp_like"/>
    <property type="match status" value="1"/>
</dbReference>
<comment type="catalytic activity">
    <reaction evidence="27">
        <text>L-tyrosyl-[protein] + NAD(+) = O-(ADP-D-ribosyl)-L-tyrosyl-[protein] + nicotinamide + H(+)</text>
        <dbReference type="Rhea" id="RHEA:58236"/>
        <dbReference type="Rhea" id="RHEA-COMP:10136"/>
        <dbReference type="Rhea" id="RHEA-COMP:15092"/>
        <dbReference type="ChEBI" id="CHEBI:15378"/>
        <dbReference type="ChEBI" id="CHEBI:17154"/>
        <dbReference type="ChEBI" id="CHEBI:46858"/>
        <dbReference type="ChEBI" id="CHEBI:57540"/>
        <dbReference type="ChEBI" id="CHEBI:142557"/>
    </reaction>
    <physiologicalReaction direction="left-to-right" evidence="27">
        <dbReference type="Rhea" id="RHEA:58237"/>
    </physiologicalReaction>
</comment>
<name>A0A2K6QZB6_RHIRO</name>
<evidence type="ECO:0000256" key="3">
    <source>
        <dbReference type="ARBA" id="ARBA00004604"/>
    </source>
</evidence>
<evidence type="ECO:0000259" key="30">
    <source>
        <dbReference type="PROSITE" id="PS51059"/>
    </source>
</evidence>
<evidence type="ECO:0000256" key="11">
    <source>
        <dbReference type="ARBA" id="ARBA00022695"/>
    </source>
</evidence>
<dbReference type="GO" id="GO:0140294">
    <property type="term" value="F:NAD DNA ADP-ribosyltransferase activity"/>
    <property type="evidence" value="ECO:0007669"/>
    <property type="project" value="UniProtKB-ARBA"/>
</dbReference>
<dbReference type="FunFam" id="3.90.228.10:FF:000002">
    <property type="entry name" value="Poly [ADP-ribose] polymerase"/>
    <property type="match status" value="1"/>
</dbReference>
<keyword evidence="15" id="KW-0391">Immunity</keyword>
<evidence type="ECO:0000256" key="19">
    <source>
        <dbReference type="ARBA" id="ARBA00023163"/>
    </source>
</evidence>
<comment type="catalytic activity">
    <reaction evidence="28">
        <text>L-seryl-[protein] + NAD(+) = O-(ADP-D-ribosyl)-L-seryl-[protein] + nicotinamide + H(+)</text>
        <dbReference type="Rhea" id="RHEA:58232"/>
        <dbReference type="Rhea" id="RHEA-COMP:9863"/>
        <dbReference type="Rhea" id="RHEA-COMP:15091"/>
        <dbReference type="ChEBI" id="CHEBI:15378"/>
        <dbReference type="ChEBI" id="CHEBI:17154"/>
        <dbReference type="ChEBI" id="CHEBI:29999"/>
        <dbReference type="ChEBI" id="CHEBI:57540"/>
        <dbReference type="ChEBI" id="CHEBI:142556"/>
    </reaction>
    <physiologicalReaction direction="left-to-right" evidence="28">
        <dbReference type="Rhea" id="RHEA:58233"/>
    </physiologicalReaction>
</comment>
<dbReference type="GO" id="GO:0070212">
    <property type="term" value="P:protein poly-ADP-ribosylation"/>
    <property type="evidence" value="ECO:0007669"/>
    <property type="project" value="TreeGrafter"/>
</dbReference>
<keyword evidence="5" id="KW-0963">Cytoplasm</keyword>
<dbReference type="InterPro" id="IPR050800">
    <property type="entry name" value="ARTD/PARP"/>
</dbReference>
<evidence type="ECO:0000256" key="22">
    <source>
        <dbReference type="ARBA" id="ARBA00024159"/>
    </source>
</evidence>
<dbReference type="GO" id="GO:0030592">
    <property type="term" value="P:DNA ADP-ribosylation"/>
    <property type="evidence" value="ECO:0007669"/>
    <property type="project" value="UniProtKB-ARBA"/>
</dbReference>
<comment type="subcellular location">
    <subcellularLocation>
        <location evidence="1">Chromosome</location>
    </subcellularLocation>
    <subcellularLocation>
        <location evidence="2">Cytoplasm</location>
        <location evidence="2">Cytosol</location>
    </subcellularLocation>
    <subcellularLocation>
        <location evidence="3">Nucleus</location>
        <location evidence="3">Nucleolus</location>
    </subcellularLocation>
</comment>
<dbReference type="PROSITE" id="PS51059">
    <property type="entry name" value="PARP_CATALYTIC"/>
    <property type="match status" value="1"/>
</dbReference>
<dbReference type="Ensembl" id="ENSRROT00000058582.1">
    <property type="protein sequence ID" value="ENSRROP00000034140.1"/>
    <property type="gene ID" value="ENSRROG00000040615.1"/>
</dbReference>
<keyword evidence="12" id="KW-0677">Repeat</keyword>
<evidence type="ECO:0000256" key="23">
    <source>
        <dbReference type="ARBA" id="ARBA00024164"/>
    </source>
</evidence>
<feature type="domain" description="PARP catalytic" evidence="30">
    <location>
        <begin position="133"/>
        <end position="348"/>
    </location>
</feature>
<dbReference type="GO" id="GO:0140808">
    <property type="term" value="F:NAD+-protein-tyrosine ADP-ribosyltransferase activity"/>
    <property type="evidence" value="ECO:0007669"/>
    <property type="project" value="RHEA"/>
</dbReference>
<dbReference type="GO" id="GO:0005730">
    <property type="term" value="C:nucleolus"/>
    <property type="evidence" value="ECO:0007669"/>
    <property type="project" value="UniProtKB-SubCell"/>
</dbReference>
<keyword evidence="13" id="KW-0227">DNA damage</keyword>
<keyword evidence="16" id="KW-0805">Transcription regulation</keyword>
<dbReference type="Proteomes" id="UP000233200">
    <property type="component" value="Unplaced"/>
</dbReference>
<dbReference type="GO" id="GO:0140815">
    <property type="term" value="F:NAD+-protein-histidine ADP-ribosyltransferase activity"/>
    <property type="evidence" value="ECO:0007669"/>
    <property type="project" value="RHEA"/>
</dbReference>
<dbReference type="SUPFAM" id="SSF47587">
    <property type="entry name" value="Domain of poly(ADP-ribose) polymerase"/>
    <property type="match status" value="1"/>
</dbReference>
<dbReference type="GO" id="GO:0006302">
    <property type="term" value="P:double-strand break repair"/>
    <property type="evidence" value="ECO:0007669"/>
    <property type="project" value="TreeGrafter"/>
</dbReference>
<comment type="catalytic activity">
    <reaction evidence="26">
        <text>L-histidyl-[protein] + NAD(+) = N(tele)-(ADP-D-ribosyl)-L-histidyl-[protein] + nicotinamide + H(+)</text>
        <dbReference type="Rhea" id="RHEA:72071"/>
        <dbReference type="Rhea" id="RHEA-COMP:9745"/>
        <dbReference type="Rhea" id="RHEA-COMP:18085"/>
        <dbReference type="ChEBI" id="CHEBI:15378"/>
        <dbReference type="ChEBI" id="CHEBI:17154"/>
        <dbReference type="ChEBI" id="CHEBI:29979"/>
        <dbReference type="ChEBI" id="CHEBI:57540"/>
        <dbReference type="ChEBI" id="CHEBI:191398"/>
    </reaction>
    <physiologicalReaction direction="left-to-right" evidence="26">
        <dbReference type="Rhea" id="RHEA:72072"/>
    </physiologicalReaction>
</comment>
<evidence type="ECO:0000256" key="21">
    <source>
        <dbReference type="ARBA" id="ARBA00023242"/>
    </source>
</evidence>
<reference evidence="32" key="2">
    <citation type="submission" date="2025-09" db="UniProtKB">
        <authorList>
            <consortium name="Ensembl"/>
        </authorList>
    </citation>
    <scope>IDENTIFICATION</scope>
</reference>
<dbReference type="InterPro" id="IPR036616">
    <property type="entry name" value="Poly(ADP-ribose)pol_reg_dom_sf"/>
</dbReference>
<keyword evidence="33" id="KW-1185">Reference proteome</keyword>
<evidence type="ECO:0000256" key="7">
    <source>
        <dbReference type="ARBA" id="ARBA00022533"/>
    </source>
</evidence>
<dbReference type="GeneTree" id="ENSGT00940000156058"/>
<dbReference type="GO" id="GO:0003677">
    <property type="term" value="F:DNA binding"/>
    <property type="evidence" value="ECO:0007669"/>
    <property type="project" value="UniProtKB-KW"/>
</dbReference>
<reference evidence="32" key="1">
    <citation type="submission" date="2025-08" db="UniProtKB">
        <authorList>
            <consortium name="Ensembl"/>
        </authorList>
    </citation>
    <scope>IDENTIFICATION</scope>
</reference>
<dbReference type="GO" id="GO:0016779">
    <property type="term" value="F:nucleotidyltransferase activity"/>
    <property type="evidence" value="ECO:0007669"/>
    <property type="project" value="UniProtKB-KW"/>
</dbReference>